<accession>A0A1D6HNW5</accession>
<evidence type="ECO:0000313" key="1">
    <source>
        <dbReference type="EMBL" id="AQK75967.1"/>
    </source>
</evidence>
<gene>
    <name evidence="1" type="ORF">ZEAMMB73_Zm00001d018430</name>
</gene>
<name>A0A1D6HNW5_MAIZE</name>
<reference evidence="1" key="1">
    <citation type="submission" date="2015-12" db="EMBL/GenBank/DDBJ databases">
        <title>Update maize B73 reference genome by single molecule sequencing technologies.</title>
        <authorList>
            <consortium name="Maize Genome Sequencing Project"/>
            <person name="Ware D."/>
        </authorList>
    </citation>
    <scope>NUCLEOTIDE SEQUENCE</scope>
    <source>
        <tissue evidence="1">Seedling</tissue>
    </source>
</reference>
<dbReference type="AlphaFoldDB" id="A0A1D6HNW5"/>
<sequence length="63" mass="7211">MSNVRVMLGSSLAWLNGVIHSSLALPNISCALTSSGLWPWGSRRNCRMKIICFSRKYEYYKQK</sequence>
<protein>
    <submittedName>
        <fullName evidence="1">Uncharacterized protein</fullName>
    </submittedName>
</protein>
<organism evidence="1">
    <name type="scientific">Zea mays</name>
    <name type="common">Maize</name>
    <dbReference type="NCBI Taxonomy" id="4577"/>
    <lineage>
        <taxon>Eukaryota</taxon>
        <taxon>Viridiplantae</taxon>
        <taxon>Streptophyta</taxon>
        <taxon>Embryophyta</taxon>
        <taxon>Tracheophyta</taxon>
        <taxon>Spermatophyta</taxon>
        <taxon>Magnoliopsida</taxon>
        <taxon>Liliopsida</taxon>
        <taxon>Poales</taxon>
        <taxon>Poaceae</taxon>
        <taxon>PACMAD clade</taxon>
        <taxon>Panicoideae</taxon>
        <taxon>Andropogonodae</taxon>
        <taxon>Andropogoneae</taxon>
        <taxon>Tripsacinae</taxon>
        <taxon>Zea</taxon>
    </lineage>
</organism>
<dbReference type="EMBL" id="CM000781">
    <property type="protein sequence ID" value="AQK75967.1"/>
    <property type="molecule type" value="Genomic_DNA"/>
</dbReference>
<proteinExistence type="predicted"/>